<reference evidence="1 2" key="2">
    <citation type="journal article" date="2022" name="Mol. Ecol. Resour.">
        <title>The genomes of chicory, endive, great burdock and yacon provide insights into Asteraceae paleo-polyploidization history and plant inulin production.</title>
        <authorList>
            <person name="Fan W."/>
            <person name="Wang S."/>
            <person name="Wang H."/>
            <person name="Wang A."/>
            <person name="Jiang F."/>
            <person name="Liu H."/>
            <person name="Zhao H."/>
            <person name="Xu D."/>
            <person name="Zhang Y."/>
        </authorList>
    </citation>
    <scope>NUCLEOTIDE SEQUENCE [LARGE SCALE GENOMIC DNA]</scope>
    <source>
        <strain evidence="2">cv. Niubang</strain>
    </source>
</reference>
<organism evidence="1 2">
    <name type="scientific">Arctium lappa</name>
    <name type="common">Greater burdock</name>
    <name type="synonym">Lappa major</name>
    <dbReference type="NCBI Taxonomy" id="4217"/>
    <lineage>
        <taxon>Eukaryota</taxon>
        <taxon>Viridiplantae</taxon>
        <taxon>Streptophyta</taxon>
        <taxon>Embryophyta</taxon>
        <taxon>Tracheophyta</taxon>
        <taxon>Spermatophyta</taxon>
        <taxon>Magnoliopsida</taxon>
        <taxon>eudicotyledons</taxon>
        <taxon>Gunneridae</taxon>
        <taxon>Pentapetalae</taxon>
        <taxon>asterids</taxon>
        <taxon>campanulids</taxon>
        <taxon>Asterales</taxon>
        <taxon>Asteraceae</taxon>
        <taxon>Carduoideae</taxon>
        <taxon>Cardueae</taxon>
        <taxon>Arctiinae</taxon>
        <taxon>Arctium</taxon>
    </lineage>
</organism>
<proteinExistence type="predicted"/>
<keyword evidence="2" id="KW-1185">Reference proteome</keyword>
<comment type="caution">
    <text evidence="1">The sequence shown here is derived from an EMBL/GenBank/DDBJ whole genome shotgun (WGS) entry which is preliminary data.</text>
</comment>
<reference evidence="2" key="1">
    <citation type="journal article" date="2022" name="Mol. Ecol. Resour.">
        <title>The genomes of chicory, endive, great burdock and yacon provide insights into Asteraceae palaeo-polyploidization history and plant inulin production.</title>
        <authorList>
            <person name="Fan W."/>
            <person name="Wang S."/>
            <person name="Wang H."/>
            <person name="Wang A."/>
            <person name="Jiang F."/>
            <person name="Liu H."/>
            <person name="Zhao H."/>
            <person name="Xu D."/>
            <person name="Zhang Y."/>
        </authorList>
    </citation>
    <scope>NUCLEOTIDE SEQUENCE [LARGE SCALE GENOMIC DNA]</scope>
    <source>
        <strain evidence="2">cv. Niubang</strain>
    </source>
</reference>
<name>A0ACB9CHH9_ARCLA</name>
<dbReference type="EMBL" id="CM042050">
    <property type="protein sequence ID" value="KAI3733708.1"/>
    <property type="molecule type" value="Genomic_DNA"/>
</dbReference>
<accession>A0ACB9CHH9</accession>
<gene>
    <name evidence="1" type="ORF">L6452_13160</name>
</gene>
<sequence>MMNGFQCASCMLRHINRVMGYACFLCWKVLEIFCPMMIVLGMLSSVILIDLSVGSLLLCLYGFVNCLTRFKCSCFAGLLRVDDATVFGIIIQEVDDSGFQIVTKGVLGKGFQVEKL</sequence>
<dbReference type="Proteomes" id="UP001055879">
    <property type="component" value="Linkage Group LG04"/>
</dbReference>
<protein>
    <submittedName>
        <fullName evidence="1">Uncharacterized protein</fullName>
    </submittedName>
</protein>
<evidence type="ECO:0000313" key="2">
    <source>
        <dbReference type="Proteomes" id="UP001055879"/>
    </source>
</evidence>
<evidence type="ECO:0000313" key="1">
    <source>
        <dbReference type="EMBL" id="KAI3733708.1"/>
    </source>
</evidence>